<feature type="signal peptide" evidence="5">
    <location>
        <begin position="1"/>
        <end position="22"/>
    </location>
</feature>
<dbReference type="AlphaFoldDB" id="A0A8C2ZKQ0"/>
<feature type="domain" description="Ig-like" evidence="6">
    <location>
        <begin position="556"/>
        <end position="635"/>
    </location>
</feature>
<evidence type="ECO:0000313" key="7">
    <source>
        <dbReference type="Ensembl" id="ENSCLMP00005029006.1"/>
    </source>
</evidence>
<dbReference type="Gene3D" id="2.60.40.10">
    <property type="entry name" value="Immunoglobulins"/>
    <property type="match status" value="9"/>
</dbReference>
<dbReference type="SMART" id="SM00409">
    <property type="entry name" value="IG"/>
    <property type="match status" value="9"/>
</dbReference>
<dbReference type="PROSITE" id="PS50835">
    <property type="entry name" value="IG_LIKE"/>
    <property type="match status" value="8"/>
</dbReference>
<evidence type="ECO:0000256" key="5">
    <source>
        <dbReference type="SAM" id="SignalP"/>
    </source>
</evidence>
<evidence type="ECO:0000259" key="6">
    <source>
        <dbReference type="PROSITE" id="PS50835"/>
    </source>
</evidence>
<keyword evidence="3" id="KW-0325">Glycoprotein</keyword>
<dbReference type="InterPro" id="IPR036179">
    <property type="entry name" value="Ig-like_dom_sf"/>
</dbReference>
<evidence type="ECO:0000313" key="8">
    <source>
        <dbReference type="Proteomes" id="UP000694565"/>
    </source>
</evidence>
<dbReference type="GeneTree" id="ENSGT01100000263479"/>
<protein>
    <recommendedName>
        <fullName evidence="6">Ig-like domain-containing protein</fullName>
    </recommendedName>
</protein>
<feature type="domain" description="Ig-like" evidence="6">
    <location>
        <begin position="117"/>
        <end position="203"/>
    </location>
</feature>
<keyword evidence="8" id="KW-1185">Reference proteome</keyword>
<reference evidence="7" key="2">
    <citation type="submission" date="2025-09" db="UniProtKB">
        <authorList>
            <consortium name="Ensembl"/>
        </authorList>
    </citation>
    <scope>IDENTIFICATION</scope>
</reference>
<keyword evidence="4" id="KW-0393">Immunoglobulin domain</keyword>
<feature type="domain" description="Ig-like" evidence="6">
    <location>
        <begin position="643"/>
        <end position="722"/>
    </location>
</feature>
<accession>A0A8C2ZKQ0</accession>
<evidence type="ECO:0000256" key="3">
    <source>
        <dbReference type="ARBA" id="ARBA00023180"/>
    </source>
</evidence>
<feature type="domain" description="Ig-like" evidence="6">
    <location>
        <begin position="299"/>
        <end position="387"/>
    </location>
</feature>
<feature type="domain" description="Ig-like" evidence="6">
    <location>
        <begin position="392"/>
        <end position="430"/>
    </location>
</feature>
<proteinExistence type="predicted"/>
<dbReference type="PANTHER" id="PTHR44337">
    <property type="entry name" value="CARCINOEMBRYONIC ANTIGEN-RELATED CELL ADHESION MOLECULE 8"/>
    <property type="match status" value="1"/>
</dbReference>
<feature type="domain" description="Ig-like" evidence="6">
    <location>
        <begin position="212"/>
        <end position="288"/>
    </location>
</feature>
<keyword evidence="2" id="KW-1015">Disulfide bond</keyword>
<dbReference type="Proteomes" id="UP000694565">
    <property type="component" value="Unplaced"/>
</dbReference>
<feature type="domain" description="Ig-like" evidence="6">
    <location>
        <begin position="728"/>
        <end position="808"/>
    </location>
</feature>
<evidence type="ECO:0000256" key="1">
    <source>
        <dbReference type="ARBA" id="ARBA00022729"/>
    </source>
</evidence>
<evidence type="ECO:0000256" key="2">
    <source>
        <dbReference type="ARBA" id="ARBA00023157"/>
    </source>
</evidence>
<sequence length="812" mass="89405">MESSVLFALILFATTFATVAPAQTIQASENPLPVGSNVTLFSLQGNVTLGTWIFDNNLIVLIVPGKPLITTTSIGRVTFNSTFSSLTIRSVQLEDSGLYTLQGVEFRSQITLSVQVPISNVTLRANATNLVEFNDTAVLTCSVLTGSSLSYVWLNGSDVVTLGAGVQLSDGNATLTMSRVNRNDAGPYRCNVSNGVSHESSLPVYLNISYGPSNITMVIMPIRSTYITGSNITLSCSAESSPPAMIYWMVDRVNLNQFGSHLQLERVTEGESGNYQCVFHNTVTSRFSSKGAMIRIMEPIAAVVVKYTGGPVIVHEPLSLSCEVTGSVDRIQWWRNHQLITADNTTFFDMNNKTLNITHVQLSQDGYYQCQAFNSVSNMTSSPYTVDIYYGPQMPTIKGPNAAKTGDNATFYCIASSNPPGSYTWIFNNSVMANMSHYNYYATPPLTKDMSGKYTCIVFNNITRKNNLQVETPMHPAIEGHFYMLTCNMSGPAENVYWKKNGKPLHEDNTTDYLFNKTIIFNPLKQSDTGLYQCMAVNPLWNMTSPPYMLLVNFGPESPMIDGPAFAEAGHYAVFNCSATSMPTSRFTWWFNGSYAGNSSVFRTGILSLNMSGVITCKAYNDVTGKNVSKSKMFTVIGKNINGNTIPINSENFTLTCDVTGPYDMIYWMKNDMLLNVSEPHMSYANENNTLHFTPVTLYNEGMYQCVATNQAGAQKSPKYILLVNYGPLKMEISGPDSTQGDVSVSLKCSALSRPYCEFHWFFNMSSVALKTGPLITFLSTKENEGTYTCKATNPVTNITMYQTKTFTVAGE</sequence>
<dbReference type="CDD" id="cd00096">
    <property type="entry name" value="Ig"/>
    <property type="match status" value="3"/>
</dbReference>
<dbReference type="SMART" id="SM00408">
    <property type="entry name" value="IGc2"/>
    <property type="match status" value="7"/>
</dbReference>
<dbReference type="InterPro" id="IPR003599">
    <property type="entry name" value="Ig_sub"/>
</dbReference>
<organism evidence="7 8">
    <name type="scientific">Cyclopterus lumpus</name>
    <name type="common">Lumpsucker</name>
    <dbReference type="NCBI Taxonomy" id="8103"/>
    <lineage>
        <taxon>Eukaryota</taxon>
        <taxon>Metazoa</taxon>
        <taxon>Chordata</taxon>
        <taxon>Craniata</taxon>
        <taxon>Vertebrata</taxon>
        <taxon>Euteleostomi</taxon>
        <taxon>Actinopterygii</taxon>
        <taxon>Neopterygii</taxon>
        <taxon>Teleostei</taxon>
        <taxon>Neoteleostei</taxon>
        <taxon>Acanthomorphata</taxon>
        <taxon>Eupercaria</taxon>
        <taxon>Perciformes</taxon>
        <taxon>Cottioidei</taxon>
        <taxon>Cottales</taxon>
        <taxon>Cyclopteridae</taxon>
        <taxon>Cyclopterus</taxon>
    </lineage>
</organism>
<reference evidence="7" key="1">
    <citation type="submission" date="2025-08" db="UniProtKB">
        <authorList>
            <consortium name="Ensembl"/>
        </authorList>
    </citation>
    <scope>IDENTIFICATION</scope>
</reference>
<dbReference type="Ensembl" id="ENSCLMT00005030326.1">
    <property type="protein sequence ID" value="ENSCLMP00005029006.1"/>
    <property type="gene ID" value="ENSCLMG00005014171.1"/>
</dbReference>
<dbReference type="PANTHER" id="PTHR44337:SF20">
    <property type="entry name" value="CARCINOEMBRYONIC ANTIGEN-RELATED CELL ADHESION MOLECULE 5-RELATED"/>
    <property type="match status" value="1"/>
</dbReference>
<dbReference type="Pfam" id="PF13927">
    <property type="entry name" value="Ig_3"/>
    <property type="match status" value="6"/>
</dbReference>
<dbReference type="InterPro" id="IPR007110">
    <property type="entry name" value="Ig-like_dom"/>
</dbReference>
<dbReference type="InterPro" id="IPR003598">
    <property type="entry name" value="Ig_sub2"/>
</dbReference>
<keyword evidence="1 5" id="KW-0732">Signal</keyword>
<evidence type="ECO:0000256" key="4">
    <source>
        <dbReference type="ARBA" id="ARBA00023319"/>
    </source>
</evidence>
<feature type="domain" description="Ig-like" evidence="6">
    <location>
        <begin position="444"/>
        <end position="553"/>
    </location>
</feature>
<feature type="chain" id="PRO_5034716472" description="Ig-like domain-containing protein" evidence="5">
    <location>
        <begin position="23"/>
        <end position="812"/>
    </location>
</feature>
<dbReference type="InterPro" id="IPR052598">
    <property type="entry name" value="IgSF_CEA-related"/>
</dbReference>
<name>A0A8C2ZKQ0_CYCLU</name>
<dbReference type="InterPro" id="IPR013783">
    <property type="entry name" value="Ig-like_fold"/>
</dbReference>
<dbReference type="SUPFAM" id="SSF48726">
    <property type="entry name" value="Immunoglobulin"/>
    <property type="match status" value="8"/>
</dbReference>